<dbReference type="GO" id="GO:0008734">
    <property type="term" value="F:L-aspartate oxidase activity"/>
    <property type="evidence" value="ECO:0007669"/>
    <property type="project" value="UniProtKB-EC"/>
</dbReference>
<evidence type="ECO:0000256" key="7">
    <source>
        <dbReference type="ARBA" id="ARBA00022827"/>
    </source>
</evidence>
<gene>
    <name evidence="11" type="primary">nadB</name>
    <name evidence="11" type="ordered locus">BN4_11868</name>
</gene>
<evidence type="ECO:0000256" key="6">
    <source>
        <dbReference type="ARBA" id="ARBA00022642"/>
    </source>
</evidence>
<evidence type="ECO:0000313" key="11">
    <source>
        <dbReference type="EMBL" id="CCH49103.1"/>
    </source>
</evidence>
<dbReference type="STRING" id="1322246.BN4_11868"/>
<sequence length="528" mass="57950">MHTDRTITQALVIGSGIAGATCALSIAAQGHEVTLISAGEELGDGNTASAQGGIVTRGDEDTPALLSKDIRKAGWNHNHTPAVNHLARNGPDAVREVLIDKLGVPFATKEDGSGFDMTREGGHSVSRVLYCGDYTGKAIMDSLRAAVIADPNIKIATGRTAVDLITSHHHTCKLSFQYSRINKCLGAYVYNNDTRNVETILADHTVLATGGLGRIFLHSTNTESSVGSALSMTHRAGAKIMNAEFMQFHPTTLYHRSKRRFLITEAMRGEGAHLVDSKGKRFMERYDTRKELAPRDIVSRAIVDTLHRSGEECVFLDCTPVQHNLAERFPTIYAHCLDIGIDIQRDPIPVVPAAHYHCGGVYSDINGRTSLERLFAIGECSCTGVHGANRLASTSLLEGVLWGRNAGNFIGRQLTRNPSINKRLLESIPDWEYPGLVHNEDPALIAQDWMNIRSTMWNYAGINRTEQRLARACEDLRGLIRDLTQFYKKTPLSKSLIDLYHGCYAAYIVAMSAQCNKQSIGCHALQND</sequence>
<dbReference type="UniPathway" id="UPA00253">
    <property type="reaction ID" value="UER00326"/>
</dbReference>
<dbReference type="Gene3D" id="3.90.700.10">
    <property type="entry name" value="Succinate dehydrogenase/fumarate reductase flavoprotein, catalytic domain"/>
    <property type="match status" value="1"/>
</dbReference>
<dbReference type="InterPro" id="IPR037099">
    <property type="entry name" value="Fum_R/Succ_DH_flav-like_C_sf"/>
</dbReference>
<feature type="domain" description="FAD-dependent oxidoreductase 2 FAD-binding" evidence="10">
    <location>
        <begin position="10"/>
        <end position="396"/>
    </location>
</feature>
<reference evidence="12" key="2">
    <citation type="journal article" date="2013" name="Stand. Genomic Sci.">
        <title>Complete genome sequence of Desulfocapsa sulfexigens, a marine deltaproteobacterium specialized in disproportionating inorganic sulfur compounds.</title>
        <authorList>
            <person name="Finster K.W."/>
            <person name="Kjeldsen K.U."/>
            <person name="Kube M."/>
            <person name="Reinhardt R."/>
            <person name="Mussmann M."/>
            <person name="Amann R."/>
            <person name="Schreiber L."/>
        </authorList>
    </citation>
    <scope>NUCLEOTIDE SEQUENCE [LARGE SCALE GENOMIC DNA]</scope>
    <source>
        <strain evidence="12">DSM 10523 / SB164P1</strain>
    </source>
</reference>
<accession>M1WWE7</accession>
<dbReference type="Gene3D" id="3.50.50.60">
    <property type="entry name" value="FAD/NAD(P)-binding domain"/>
    <property type="match status" value="1"/>
</dbReference>
<evidence type="ECO:0000256" key="1">
    <source>
        <dbReference type="ARBA" id="ARBA00001974"/>
    </source>
</evidence>
<dbReference type="InterPro" id="IPR005288">
    <property type="entry name" value="NadB"/>
</dbReference>
<keyword evidence="12" id="KW-1185">Reference proteome</keyword>
<comment type="similarity">
    <text evidence="3">Belongs to the FAD-dependent oxidoreductase 2 family. NadB subfamily.</text>
</comment>
<evidence type="ECO:0000313" key="12">
    <source>
        <dbReference type="Proteomes" id="UP000011724"/>
    </source>
</evidence>
<proteinExistence type="inferred from homology"/>
<dbReference type="AlphaFoldDB" id="M1WWE7"/>
<dbReference type="OrthoDB" id="9806724at2"/>
<dbReference type="Proteomes" id="UP000011724">
    <property type="component" value="Chromosome"/>
</dbReference>
<dbReference type="Gene3D" id="1.20.58.100">
    <property type="entry name" value="Fumarate reductase/succinate dehydrogenase flavoprotein-like, C-terminal domain"/>
    <property type="match status" value="1"/>
</dbReference>
<evidence type="ECO:0000259" key="10">
    <source>
        <dbReference type="Pfam" id="PF00890"/>
    </source>
</evidence>
<dbReference type="SUPFAM" id="SSF46977">
    <property type="entry name" value="Succinate dehydrogenase/fumarate reductase flavoprotein C-terminal domain"/>
    <property type="match status" value="1"/>
</dbReference>
<dbReference type="InterPro" id="IPR036188">
    <property type="entry name" value="FAD/NAD-bd_sf"/>
</dbReference>
<evidence type="ECO:0000256" key="4">
    <source>
        <dbReference type="ARBA" id="ARBA00012173"/>
    </source>
</evidence>
<evidence type="ECO:0000256" key="9">
    <source>
        <dbReference type="ARBA" id="ARBA00048305"/>
    </source>
</evidence>
<keyword evidence="5" id="KW-0285">Flavoprotein</keyword>
<keyword evidence="8 11" id="KW-0560">Oxidoreductase</keyword>
<dbReference type="PATRIC" id="fig|879567.3.peg.1971"/>
<dbReference type="eggNOG" id="COG0029">
    <property type="taxonomic scope" value="Bacteria"/>
</dbReference>
<evidence type="ECO:0000256" key="5">
    <source>
        <dbReference type="ARBA" id="ARBA00022630"/>
    </source>
</evidence>
<dbReference type="SUPFAM" id="SSF51905">
    <property type="entry name" value="FAD/NAD(P)-binding domain"/>
    <property type="match status" value="1"/>
</dbReference>
<dbReference type="InterPro" id="IPR027477">
    <property type="entry name" value="Succ_DH/fumarate_Rdtase_cat_sf"/>
</dbReference>
<dbReference type="RefSeq" id="WP_015415147.1">
    <property type="nucleotide sequence ID" value="NC_020409.1"/>
</dbReference>
<dbReference type="EC" id="1.4.3.16" evidence="4"/>
<dbReference type="PANTHER" id="PTHR42716">
    <property type="entry name" value="L-ASPARTATE OXIDASE"/>
    <property type="match status" value="1"/>
</dbReference>
<comment type="pathway">
    <text evidence="2">Cofactor biosynthesis; NAD(+) biosynthesis; iminoaspartate from L-aspartate (oxidase route): step 1/1.</text>
</comment>
<reference evidence="11 12" key="1">
    <citation type="journal article" date="2013" name="PLoS ONE">
        <title>The first genomic and proteomic characterization of a deep-sea sulfate reducer: insights into the piezophilic lifestyle of Desulfovibrio piezophilus.</title>
        <authorList>
            <person name="Pradel N."/>
            <person name="Ji B."/>
            <person name="Gimenez G."/>
            <person name="Talla E."/>
            <person name="Lenoble P."/>
            <person name="Garel M."/>
            <person name="Tamburini C."/>
            <person name="Fourquet P."/>
            <person name="Lebrun R."/>
            <person name="Bertin P."/>
            <person name="Denis Y."/>
            <person name="Pophillat M."/>
            <person name="Barbe V."/>
            <person name="Ollivier B."/>
            <person name="Dolla A."/>
        </authorList>
    </citation>
    <scope>NUCLEOTIDE SEQUENCE [LARGE SCALE GENOMIC DNA]</scope>
    <source>
        <strain evidence="12">DSM 10523 / SB164P1</strain>
    </source>
</reference>
<dbReference type="BioCyc" id="DPIE1322246:BN4_RS09370-MONOMER"/>
<keyword evidence="6" id="KW-0662">Pyridine nucleotide biosynthesis</keyword>
<evidence type="ECO:0000256" key="8">
    <source>
        <dbReference type="ARBA" id="ARBA00023002"/>
    </source>
</evidence>
<evidence type="ECO:0000256" key="3">
    <source>
        <dbReference type="ARBA" id="ARBA00008562"/>
    </source>
</evidence>
<dbReference type="InterPro" id="IPR003953">
    <property type="entry name" value="FAD-dep_OxRdtase_2_FAD-bd"/>
</dbReference>
<dbReference type="KEGG" id="dpi:BN4_11868"/>
<keyword evidence="7" id="KW-0274">FAD</keyword>
<comment type="catalytic activity">
    <reaction evidence="9">
        <text>L-aspartate + O2 = iminosuccinate + H2O2</text>
        <dbReference type="Rhea" id="RHEA:25876"/>
        <dbReference type="ChEBI" id="CHEBI:15379"/>
        <dbReference type="ChEBI" id="CHEBI:16240"/>
        <dbReference type="ChEBI" id="CHEBI:29991"/>
        <dbReference type="ChEBI" id="CHEBI:77875"/>
        <dbReference type="EC" id="1.4.3.16"/>
    </reaction>
    <physiologicalReaction direction="left-to-right" evidence="9">
        <dbReference type="Rhea" id="RHEA:25877"/>
    </physiologicalReaction>
</comment>
<dbReference type="FunFam" id="3.90.700.10:FF:000002">
    <property type="entry name" value="L-aspartate oxidase"/>
    <property type="match status" value="1"/>
</dbReference>
<comment type="cofactor">
    <cofactor evidence="1">
        <name>FAD</name>
        <dbReference type="ChEBI" id="CHEBI:57692"/>
    </cofactor>
</comment>
<evidence type="ECO:0000256" key="2">
    <source>
        <dbReference type="ARBA" id="ARBA00004950"/>
    </source>
</evidence>
<dbReference type="GO" id="GO:0034628">
    <property type="term" value="P:'de novo' NAD+ biosynthetic process from L-aspartate"/>
    <property type="evidence" value="ECO:0007669"/>
    <property type="project" value="TreeGrafter"/>
</dbReference>
<dbReference type="SUPFAM" id="SSF56425">
    <property type="entry name" value="Succinate dehydrogenase/fumarate reductase flavoprotein, catalytic domain"/>
    <property type="match status" value="1"/>
</dbReference>
<dbReference type="PRINTS" id="PR00368">
    <property type="entry name" value="FADPNR"/>
</dbReference>
<dbReference type="HOGENOM" id="CLU_014312_3_0_7"/>
<dbReference type="PANTHER" id="PTHR42716:SF2">
    <property type="entry name" value="L-ASPARTATE OXIDASE, CHLOROPLASTIC"/>
    <property type="match status" value="1"/>
</dbReference>
<protein>
    <recommendedName>
        <fullName evidence="4">L-aspartate oxidase</fullName>
        <ecNumber evidence="4">1.4.3.16</ecNumber>
    </recommendedName>
</protein>
<dbReference type="EMBL" id="FO203427">
    <property type="protein sequence ID" value="CCH49103.1"/>
    <property type="molecule type" value="Genomic_DNA"/>
</dbReference>
<name>M1WWE7_PSEP2</name>
<dbReference type="Pfam" id="PF00890">
    <property type="entry name" value="FAD_binding_2"/>
    <property type="match status" value="1"/>
</dbReference>
<organism evidence="11 12">
    <name type="scientific">Pseudodesulfovibrio piezophilus (strain DSM 21447 / JCM 15486 / C1TLV30)</name>
    <name type="common">Desulfovibrio piezophilus</name>
    <dbReference type="NCBI Taxonomy" id="1322246"/>
    <lineage>
        <taxon>Bacteria</taxon>
        <taxon>Pseudomonadati</taxon>
        <taxon>Thermodesulfobacteriota</taxon>
        <taxon>Desulfovibrionia</taxon>
        <taxon>Desulfovibrionales</taxon>
        <taxon>Desulfovibrionaceae</taxon>
    </lineage>
</organism>